<dbReference type="RefSeq" id="XP_002845372.1">
    <property type="nucleotide sequence ID" value="XM_002845326.1"/>
</dbReference>
<comment type="similarity">
    <text evidence="5">Belongs to the 2-oxoadipate dioxygenase/decarboxylase family.</text>
</comment>
<dbReference type="HOGENOM" id="CLU_026640_0_0_1"/>
<evidence type="ECO:0000256" key="8">
    <source>
        <dbReference type="ARBA" id="ARBA00035045"/>
    </source>
</evidence>
<dbReference type="STRING" id="554155.C5FRB9"/>
<dbReference type="eggNOG" id="ENOG502QV4Z">
    <property type="taxonomic scope" value="Eukaryota"/>
</dbReference>
<organism evidence="9 10">
    <name type="scientific">Arthroderma otae (strain ATCC MYA-4605 / CBS 113480)</name>
    <name type="common">Microsporum canis</name>
    <dbReference type="NCBI Taxonomy" id="554155"/>
    <lineage>
        <taxon>Eukaryota</taxon>
        <taxon>Fungi</taxon>
        <taxon>Dikarya</taxon>
        <taxon>Ascomycota</taxon>
        <taxon>Pezizomycotina</taxon>
        <taxon>Eurotiomycetes</taxon>
        <taxon>Eurotiomycetidae</taxon>
        <taxon>Onygenales</taxon>
        <taxon>Arthrodermataceae</taxon>
        <taxon>Microsporum</taxon>
    </lineage>
</organism>
<dbReference type="AlphaFoldDB" id="C5FRB9"/>
<accession>C5FRB9</accession>
<protein>
    <recommendedName>
        <fullName evidence="7">2-oxoadipate dioxygenase/decarboxylase</fullName>
        <ecNumber evidence="6">1.13.11.93</ecNumber>
    </recommendedName>
    <alternativeName>
        <fullName evidence="8">2-hydroxyglutarate synthase</fullName>
    </alternativeName>
</protein>
<dbReference type="EC" id="1.13.11.93" evidence="6"/>
<dbReference type="Proteomes" id="UP000002035">
    <property type="component" value="Unassembled WGS sequence"/>
</dbReference>
<evidence type="ECO:0000256" key="1">
    <source>
        <dbReference type="ARBA" id="ARBA00001954"/>
    </source>
</evidence>
<keyword evidence="4" id="KW-0408">Iron</keyword>
<dbReference type="VEuPathDB" id="FungiDB:MCYG_05241"/>
<dbReference type="OrthoDB" id="8300246at2759"/>
<dbReference type="InterPro" id="IPR047869">
    <property type="entry name" value="YdcJ_bac-like"/>
</dbReference>
<evidence type="ECO:0000256" key="6">
    <source>
        <dbReference type="ARBA" id="ARBA00035023"/>
    </source>
</evidence>
<gene>
    <name evidence="9" type="ORF">MCYG_05241</name>
</gene>
<dbReference type="SMART" id="SM01150">
    <property type="entry name" value="DUF1338"/>
    <property type="match status" value="1"/>
</dbReference>
<dbReference type="GeneID" id="9225904"/>
<evidence type="ECO:0000256" key="4">
    <source>
        <dbReference type="ARBA" id="ARBA00023004"/>
    </source>
</evidence>
<evidence type="ECO:0000256" key="2">
    <source>
        <dbReference type="ARBA" id="ARBA00022964"/>
    </source>
</evidence>
<dbReference type="EMBL" id="DS995705">
    <property type="protein sequence ID" value="EEQ32422.1"/>
    <property type="molecule type" value="Genomic_DNA"/>
</dbReference>
<keyword evidence="3" id="KW-0560">Oxidoreductase</keyword>
<proteinExistence type="inferred from homology"/>
<dbReference type="OMA" id="FRWHETA"/>
<comment type="cofactor">
    <cofactor evidence="1">
        <name>Fe(2+)</name>
        <dbReference type="ChEBI" id="CHEBI:29033"/>
    </cofactor>
</comment>
<sequence length="471" mass="53587">METTFCDRDGLRTKFSKAMSDMYMQEVPSYADLIDIVTEVNTRIISQVSPNTKSESDFPDTQNIYRLTLERHGAIRLGTPFELSTIRRLFAQFDMYPVGYYDLSIAGLPLHATAFRPIDVEALERNPFRVFTTLLRPDLLRKEARDLSREILEKRNIFPHRLLDLLEDAERKGGVEVGLVDDFIKETLEVFRWHETATTSYDEYLQLKEEHPLLADIASFRSAHINHLTPRTLDIDQAQEAMSLRGLKVKERIEGPPPRKYAILLRQTSFKAIHENVSFRSPRNGVVQGIHTARFGEIEQRGAALTFKGRQLYDELLMEVNAKAGSVRADAAVYNQVLRDEFAAFPDDKDTLREQGLIFCSYKPTEKALDLISNNITMFQTSISELLDQGLVDFEPLTYEDFLPFSAAGIFRSNLGEAGNENPSVKSGPDKKGFEVCLGSKTLNSMELYSKVQQSSLDYCSRVLKLENISL</sequence>
<dbReference type="GO" id="GO:0051213">
    <property type="term" value="F:dioxygenase activity"/>
    <property type="evidence" value="ECO:0007669"/>
    <property type="project" value="UniProtKB-KW"/>
</dbReference>
<evidence type="ECO:0000313" key="10">
    <source>
        <dbReference type="Proteomes" id="UP000002035"/>
    </source>
</evidence>
<keyword evidence="10" id="KW-1185">Reference proteome</keyword>
<dbReference type="CDD" id="cd16348">
    <property type="entry name" value="VOC_YdcJ_like"/>
    <property type="match status" value="1"/>
</dbReference>
<dbReference type="Pfam" id="PF07063">
    <property type="entry name" value="HGLS"/>
    <property type="match status" value="1"/>
</dbReference>
<dbReference type="PANTHER" id="PTHR39479:SF2">
    <property type="entry name" value="2-OXOADIPATE DIOXYGENASE_DECARBOXYLASE"/>
    <property type="match status" value="1"/>
</dbReference>
<evidence type="ECO:0000256" key="7">
    <source>
        <dbReference type="ARBA" id="ARBA00035034"/>
    </source>
</evidence>
<dbReference type="InterPro" id="IPR009770">
    <property type="entry name" value="HGLS"/>
</dbReference>
<evidence type="ECO:0000256" key="5">
    <source>
        <dbReference type="ARBA" id="ARBA00035013"/>
    </source>
</evidence>
<dbReference type="PANTHER" id="PTHR39479">
    <property type="match status" value="1"/>
</dbReference>
<keyword evidence="2" id="KW-0223">Dioxygenase</keyword>
<evidence type="ECO:0000256" key="3">
    <source>
        <dbReference type="ARBA" id="ARBA00023002"/>
    </source>
</evidence>
<name>C5FRB9_ARTOC</name>
<dbReference type="Gene3D" id="3.10.180.80">
    <property type="entry name" value="Uncharacterised protein PF07063, DUF1338"/>
    <property type="match status" value="1"/>
</dbReference>
<reference evidence="10" key="1">
    <citation type="journal article" date="2012" name="MBio">
        <title>Comparative genome analysis of Trichophyton rubrum and related dermatophytes reveals candidate genes involved in infection.</title>
        <authorList>
            <person name="Martinez D.A."/>
            <person name="Oliver B.G."/>
            <person name="Graeser Y."/>
            <person name="Goldberg J.M."/>
            <person name="Li W."/>
            <person name="Martinez-Rossi N.M."/>
            <person name="Monod M."/>
            <person name="Shelest E."/>
            <person name="Barton R.C."/>
            <person name="Birch E."/>
            <person name="Brakhage A.A."/>
            <person name="Chen Z."/>
            <person name="Gurr S.J."/>
            <person name="Heiman D."/>
            <person name="Heitman J."/>
            <person name="Kosti I."/>
            <person name="Rossi A."/>
            <person name="Saif S."/>
            <person name="Samalova M."/>
            <person name="Saunders C.W."/>
            <person name="Shea T."/>
            <person name="Summerbell R.C."/>
            <person name="Xu J."/>
            <person name="Young S."/>
            <person name="Zeng Q."/>
            <person name="Birren B.W."/>
            <person name="Cuomo C.A."/>
            <person name="White T.C."/>
        </authorList>
    </citation>
    <scope>NUCLEOTIDE SEQUENCE [LARGE SCALE GENOMIC DNA]</scope>
    <source>
        <strain evidence="10">ATCC MYA-4605 / CBS 113480</strain>
    </source>
</reference>
<evidence type="ECO:0000313" key="9">
    <source>
        <dbReference type="EMBL" id="EEQ32422.1"/>
    </source>
</evidence>